<gene>
    <name evidence="1" type="ORF">SAMN05216360_1299</name>
</gene>
<dbReference type="Proteomes" id="UP000198704">
    <property type="component" value="Unassembled WGS sequence"/>
</dbReference>
<proteinExistence type="predicted"/>
<dbReference type="STRING" id="582672.SAMN05216360_1299"/>
<dbReference type="EMBL" id="FNHS01000029">
    <property type="protein sequence ID" value="SDO59228.1"/>
    <property type="molecule type" value="Genomic_DNA"/>
</dbReference>
<name>A0A1H0KTE4_9HYPH</name>
<evidence type="ECO:0000313" key="2">
    <source>
        <dbReference type="Proteomes" id="UP000198704"/>
    </source>
</evidence>
<reference evidence="2" key="1">
    <citation type="submission" date="2016-10" db="EMBL/GenBank/DDBJ databases">
        <authorList>
            <person name="Varghese N."/>
            <person name="Submissions S."/>
        </authorList>
    </citation>
    <scope>NUCLEOTIDE SEQUENCE [LARGE SCALE GENOMIC DNA]</scope>
    <source>
        <strain evidence="2">BL47</strain>
    </source>
</reference>
<sequence length="85" mass="8964">MGGRVRLTAENTVASLRGQIVMVPALEMAMTDALRASDALAQELDRRAFLQSDARTEALLALNGLIVWLKSAALNAGAKGRELGG</sequence>
<accession>A0A1H0KTE4</accession>
<dbReference type="AlphaFoldDB" id="A0A1H0KTE4"/>
<protein>
    <submittedName>
        <fullName evidence="1">Uncharacterized protein</fullName>
    </submittedName>
</protein>
<keyword evidence="2" id="KW-1185">Reference proteome</keyword>
<organism evidence="1 2">
    <name type="scientific">Methylobacterium phyllostachyos</name>
    <dbReference type="NCBI Taxonomy" id="582672"/>
    <lineage>
        <taxon>Bacteria</taxon>
        <taxon>Pseudomonadati</taxon>
        <taxon>Pseudomonadota</taxon>
        <taxon>Alphaproteobacteria</taxon>
        <taxon>Hyphomicrobiales</taxon>
        <taxon>Methylobacteriaceae</taxon>
        <taxon>Methylobacterium</taxon>
    </lineage>
</organism>
<evidence type="ECO:0000313" key="1">
    <source>
        <dbReference type="EMBL" id="SDO59228.1"/>
    </source>
</evidence>